<dbReference type="CDD" id="cd16917">
    <property type="entry name" value="HATPase_UhpB-NarQ-NarX-like"/>
    <property type="match status" value="1"/>
</dbReference>
<feature type="domain" description="Histidine kinase/HSP90-like ATPase" evidence="10">
    <location>
        <begin position="554"/>
        <end position="636"/>
    </location>
</feature>
<feature type="transmembrane region" description="Helical" evidence="9">
    <location>
        <begin position="382"/>
        <end position="404"/>
    </location>
</feature>
<dbReference type="InterPro" id="IPR025828">
    <property type="entry name" value="Put_sensor_dom"/>
</dbReference>
<protein>
    <recommendedName>
        <fullName evidence="2">histidine kinase</fullName>
        <ecNumber evidence="2">2.7.13.3</ecNumber>
    </recommendedName>
</protein>
<evidence type="ECO:0000313" key="14">
    <source>
        <dbReference type="Proteomes" id="UP000587527"/>
    </source>
</evidence>
<evidence type="ECO:0000256" key="2">
    <source>
        <dbReference type="ARBA" id="ARBA00012438"/>
    </source>
</evidence>
<keyword evidence="14" id="KW-1185">Reference proteome</keyword>
<dbReference type="InterPro" id="IPR050482">
    <property type="entry name" value="Sensor_HK_TwoCompSys"/>
</dbReference>
<evidence type="ECO:0000259" key="10">
    <source>
        <dbReference type="Pfam" id="PF02518"/>
    </source>
</evidence>
<comment type="catalytic activity">
    <reaction evidence="1">
        <text>ATP + protein L-histidine = ADP + protein N-phospho-L-histidine.</text>
        <dbReference type="EC" id="2.7.13.3"/>
    </reaction>
</comment>
<evidence type="ECO:0000313" key="13">
    <source>
        <dbReference type="EMBL" id="MBB5868942.1"/>
    </source>
</evidence>
<keyword evidence="3" id="KW-0597">Phosphoprotein</keyword>
<dbReference type="EC" id="2.7.13.3" evidence="2"/>
<evidence type="ECO:0000259" key="11">
    <source>
        <dbReference type="Pfam" id="PF07730"/>
    </source>
</evidence>
<dbReference type="Pfam" id="PF07730">
    <property type="entry name" value="HisKA_3"/>
    <property type="match status" value="1"/>
</dbReference>
<dbReference type="AlphaFoldDB" id="A0A841BQA9"/>
<sequence>MTGRWTALVRGVQLYGVALLGLVGFVFTIASFIPGFGFGLVFSLPLPILASRRLARLARLLTHRWTGVAIGDPYLPEPPEPVRQPDGWYRHQRQLYRKPWMPRLMLRLEWVLGDNATWRDLGWMLLAPFTGGLIGLLPAFALVGGVSLPWWGPGGVPTWLLVALGLGAAGLGVAVAPWTLAACARFNRRMLGGALLRSDVDDPSERRHPIRAWFGRTLLPAFRLTLLFLTSMLAIPVFVVTILGLLGGFGLGIYFLVPAVLEDFRWLADMRRSMARWTGGRIASPYRILPPLQRRIDDGLYQVEGRLYESQRWAAFNQRSSWLLKDPATWREVLWRGVDPIVGGLIAFVPAAGIIYGIWGLALPRVTQTLFGVPEADWYGHVAGYAWPAIPAGLLLAVGTAKLAPPLLRLHGRWTRLLLGPTNEAALTQRVEQLTQTRAEASQAQASELRRIERDLHDGAQARLVAVGMSLATIEKLMETDPQAARELLARTRESAATALRELRELVRGIHPPVLAERGLGDAVRALALDSPLSVTVTVRLPQRLPEPIEAAAYFAVAEALGNAARHAEARTAAVVLAHEDDLLRITVRDDGRGGADPTRGSGLRGLARRLGIFDGTVDVASPPGGPTVLTMEIPCASSSPRTSSS</sequence>
<dbReference type="PANTHER" id="PTHR24421">
    <property type="entry name" value="NITRATE/NITRITE SENSOR PROTEIN NARX-RELATED"/>
    <property type="match status" value="1"/>
</dbReference>
<dbReference type="Gene3D" id="3.30.565.10">
    <property type="entry name" value="Histidine kinase-like ATPase, C-terminal domain"/>
    <property type="match status" value="1"/>
</dbReference>
<dbReference type="InterPro" id="IPR003594">
    <property type="entry name" value="HATPase_dom"/>
</dbReference>
<keyword evidence="4" id="KW-0808">Transferase</keyword>
<evidence type="ECO:0000256" key="1">
    <source>
        <dbReference type="ARBA" id="ARBA00000085"/>
    </source>
</evidence>
<dbReference type="GO" id="GO:0005524">
    <property type="term" value="F:ATP binding"/>
    <property type="evidence" value="ECO:0007669"/>
    <property type="project" value="UniProtKB-KW"/>
</dbReference>
<evidence type="ECO:0000256" key="9">
    <source>
        <dbReference type="SAM" id="Phobius"/>
    </source>
</evidence>
<evidence type="ECO:0000256" key="3">
    <source>
        <dbReference type="ARBA" id="ARBA00022553"/>
    </source>
</evidence>
<reference evidence="13 14" key="1">
    <citation type="submission" date="2020-08" db="EMBL/GenBank/DDBJ databases">
        <title>Sequencing the genomes of 1000 actinobacteria strains.</title>
        <authorList>
            <person name="Klenk H.-P."/>
        </authorList>
    </citation>
    <scope>NUCLEOTIDE SEQUENCE [LARGE SCALE GENOMIC DNA]</scope>
    <source>
        <strain evidence="13 14">DSM 45362</strain>
    </source>
</reference>
<dbReference type="Gene3D" id="1.20.5.1930">
    <property type="match status" value="1"/>
</dbReference>
<keyword evidence="7" id="KW-0067">ATP-binding</keyword>
<comment type="caution">
    <text evidence="13">The sequence shown here is derived from an EMBL/GenBank/DDBJ whole genome shotgun (WGS) entry which is preliminary data.</text>
</comment>
<feature type="transmembrane region" description="Helical" evidence="9">
    <location>
        <begin position="36"/>
        <end position="55"/>
    </location>
</feature>
<evidence type="ECO:0000256" key="5">
    <source>
        <dbReference type="ARBA" id="ARBA00022741"/>
    </source>
</evidence>
<name>A0A841BQA9_9ACTN</name>
<feature type="transmembrane region" description="Helical" evidence="9">
    <location>
        <begin position="125"/>
        <end position="152"/>
    </location>
</feature>
<organism evidence="13 14">
    <name type="scientific">Allocatelliglobosispora scoriae</name>
    <dbReference type="NCBI Taxonomy" id="643052"/>
    <lineage>
        <taxon>Bacteria</taxon>
        <taxon>Bacillati</taxon>
        <taxon>Actinomycetota</taxon>
        <taxon>Actinomycetes</taxon>
        <taxon>Micromonosporales</taxon>
        <taxon>Micromonosporaceae</taxon>
        <taxon>Allocatelliglobosispora</taxon>
    </lineage>
</organism>
<feature type="domain" description="Putative sensor" evidence="12">
    <location>
        <begin position="18"/>
        <end position="195"/>
    </location>
</feature>
<evidence type="ECO:0000256" key="7">
    <source>
        <dbReference type="ARBA" id="ARBA00022840"/>
    </source>
</evidence>
<evidence type="ECO:0000259" key="12">
    <source>
        <dbReference type="Pfam" id="PF13796"/>
    </source>
</evidence>
<dbReference type="InterPro" id="IPR036890">
    <property type="entry name" value="HATPase_C_sf"/>
</dbReference>
<feature type="domain" description="Putative sensor" evidence="12">
    <location>
        <begin position="227"/>
        <end position="419"/>
    </location>
</feature>
<dbReference type="GO" id="GO:0046983">
    <property type="term" value="F:protein dimerization activity"/>
    <property type="evidence" value="ECO:0007669"/>
    <property type="project" value="InterPro"/>
</dbReference>
<keyword evidence="9" id="KW-0472">Membrane</keyword>
<feature type="transmembrane region" description="Helical" evidence="9">
    <location>
        <begin position="158"/>
        <end position="181"/>
    </location>
</feature>
<dbReference type="SUPFAM" id="SSF55874">
    <property type="entry name" value="ATPase domain of HSP90 chaperone/DNA topoisomerase II/histidine kinase"/>
    <property type="match status" value="1"/>
</dbReference>
<dbReference type="InterPro" id="IPR011712">
    <property type="entry name" value="Sig_transdc_His_kin_sub3_dim/P"/>
</dbReference>
<dbReference type="EMBL" id="JACHMN010000002">
    <property type="protein sequence ID" value="MBB5868942.1"/>
    <property type="molecule type" value="Genomic_DNA"/>
</dbReference>
<dbReference type="GO" id="GO:0016020">
    <property type="term" value="C:membrane"/>
    <property type="evidence" value="ECO:0007669"/>
    <property type="project" value="InterPro"/>
</dbReference>
<dbReference type="Pfam" id="PF02518">
    <property type="entry name" value="HATPase_c"/>
    <property type="match status" value="1"/>
</dbReference>
<dbReference type="Proteomes" id="UP000587527">
    <property type="component" value="Unassembled WGS sequence"/>
</dbReference>
<dbReference type="RefSeq" id="WP_184835246.1">
    <property type="nucleotide sequence ID" value="NZ_JACHMN010000002.1"/>
</dbReference>
<feature type="transmembrane region" description="Helical" evidence="9">
    <location>
        <begin position="221"/>
        <end position="245"/>
    </location>
</feature>
<keyword evidence="9" id="KW-0812">Transmembrane</keyword>
<proteinExistence type="predicted"/>
<feature type="transmembrane region" description="Helical" evidence="9">
    <location>
        <begin position="341"/>
        <end position="362"/>
    </location>
</feature>
<keyword evidence="9" id="KW-1133">Transmembrane helix</keyword>
<keyword evidence="8" id="KW-0902">Two-component regulatory system</keyword>
<dbReference type="Pfam" id="PF13796">
    <property type="entry name" value="Sensor"/>
    <property type="match status" value="2"/>
</dbReference>
<evidence type="ECO:0000256" key="4">
    <source>
        <dbReference type="ARBA" id="ARBA00022679"/>
    </source>
</evidence>
<accession>A0A841BQA9</accession>
<keyword evidence="6 13" id="KW-0418">Kinase</keyword>
<evidence type="ECO:0000256" key="6">
    <source>
        <dbReference type="ARBA" id="ARBA00022777"/>
    </source>
</evidence>
<gene>
    <name evidence="13" type="ORF">F4553_002321</name>
</gene>
<dbReference type="PANTHER" id="PTHR24421:SF10">
    <property type="entry name" value="NITRATE_NITRITE SENSOR PROTEIN NARQ"/>
    <property type="match status" value="1"/>
</dbReference>
<evidence type="ECO:0000256" key="8">
    <source>
        <dbReference type="ARBA" id="ARBA00023012"/>
    </source>
</evidence>
<feature type="domain" description="Signal transduction histidine kinase subgroup 3 dimerisation and phosphoacceptor" evidence="11">
    <location>
        <begin position="448"/>
        <end position="515"/>
    </location>
</feature>
<dbReference type="GO" id="GO:0000155">
    <property type="term" value="F:phosphorelay sensor kinase activity"/>
    <property type="evidence" value="ECO:0007669"/>
    <property type="project" value="InterPro"/>
</dbReference>
<keyword evidence="5" id="KW-0547">Nucleotide-binding</keyword>
<feature type="transmembrane region" description="Helical" evidence="9">
    <location>
        <begin position="12"/>
        <end position="30"/>
    </location>
</feature>